<comment type="similarity">
    <text evidence="2 14 16">Belongs to the TonB-dependent receptor family.</text>
</comment>
<dbReference type="PROSITE" id="PS52016">
    <property type="entry name" value="TONB_DEPENDENT_REC_3"/>
    <property type="match status" value="1"/>
</dbReference>
<name>A0A1T1H155_9GAMM</name>
<evidence type="ECO:0000256" key="2">
    <source>
        <dbReference type="ARBA" id="ARBA00009810"/>
    </source>
</evidence>
<evidence type="ECO:0000256" key="6">
    <source>
        <dbReference type="ARBA" id="ARBA00022692"/>
    </source>
</evidence>
<evidence type="ECO:0000256" key="10">
    <source>
        <dbReference type="ARBA" id="ARBA00023077"/>
    </source>
</evidence>
<evidence type="ECO:0000259" key="18">
    <source>
        <dbReference type="Pfam" id="PF00593"/>
    </source>
</evidence>
<dbReference type="RefSeq" id="WP_078190140.1">
    <property type="nucleotide sequence ID" value="NZ_JAMCOZ010000014.1"/>
</dbReference>
<evidence type="ECO:0000256" key="8">
    <source>
        <dbReference type="ARBA" id="ARBA00023004"/>
    </source>
</evidence>
<reference evidence="20 21" key="1">
    <citation type="submission" date="2017-02" db="EMBL/GenBank/DDBJ databases">
        <title>Acinetobacter sp. ANC 4945, whole genome shotgun sequencing project.</title>
        <authorList>
            <person name="Radolfova-Krizova L."/>
            <person name="Al Atrouni A."/>
            <person name="Nemec A."/>
        </authorList>
    </citation>
    <scope>NUCLEOTIDE SEQUENCE [LARGE SCALE GENOMIC DNA]</scope>
    <source>
        <strain evidence="20 21">ANC 4945</strain>
    </source>
</reference>
<dbReference type="CDD" id="cd01347">
    <property type="entry name" value="ligand_gated_channel"/>
    <property type="match status" value="1"/>
</dbReference>
<dbReference type="InterPro" id="IPR010917">
    <property type="entry name" value="TonB_rcpt_CS"/>
</dbReference>
<feature type="domain" description="TonB-dependent receptor-like beta-barrel" evidence="18">
    <location>
        <begin position="251"/>
        <end position="694"/>
    </location>
</feature>
<keyword evidence="21" id="KW-1185">Reference proteome</keyword>
<dbReference type="Pfam" id="PF00593">
    <property type="entry name" value="TonB_dep_Rec_b-barrel"/>
    <property type="match status" value="1"/>
</dbReference>
<keyword evidence="11 14" id="KW-0472">Membrane</keyword>
<evidence type="ECO:0000256" key="7">
    <source>
        <dbReference type="ARBA" id="ARBA00022729"/>
    </source>
</evidence>
<keyword evidence="12 20" id="KW-0675">Receptor</keyword>
<keyword evidence="3 14" id="KW-0813">Transport</keyword>
<evidence type="ECO:0000256" key="16">
    <source>
        <dbReference type="RuleBase" id="RU003357"/>
    </source>
</evidence>
<dbReference type="Pfam" id="PF07715">
    <property type="entry name" value="Plug"/>
    <property type="match status" value="1"/>
</dbReference>
<dbReference type="PANTHER" id="PTHR32552:SF82">
    <property type="entry name" value="FCUA PROTEIN"/>
    <property type="match status" value="1"/>
</dbReference>
<protein>
    <submittedName>
        <fullName evidence="20">TonB-dependent siderophore receptor</fullName>
    </submittedName>
</protein>
<comment type="caution">
    <text evidence="20">The sequence shown here is derived from an EMBL/GenBank/DDBJ whole genome shotgun (WGS) entry which is preliminary data.</text>
</comment>
<evidence type="ECO:0000256" key="4">
    <source>
        <dbReference type="ARBA" id="ARBA00022452"/>
    </source>
</evidence>
<evidence type="ECO:0000256" key="17">
    <source>
        <dbReference type="SAM" id="SignalP"/>
    </source>
</evidence>
<organism evidence="20 21">
    <name type="scientific">Acinetobacter amyesii</name>
    <dbReference type="NCBI Taxonomy" id="2942470"/>
    <lineage>
        <taxon>Bacteria</taxon>
        <taxon>Pseudomonadati</taxon>
        <taxon>Pseudomonadota</taxon>
        <taxon>Gammaproteobacteria</taxon>
        <taxon>Moraxellales</taxon>
        <taxon>Moraxellaceae</taxon>
        <taxon>Acinetobacter</taxon>
    </lineage>
</organism>
<sequence length="725" mass="78358">MYNFAKTHLVRSITLVLLGVGGATSAFAADTTVLETIEVEVPAEKQLANGKLKANTDLGALGNKKIVDTPFSVAAYSEKLIEEQQATTVGEVLRNDASVRITTNQGHLNENFNIRGFDVNHDDIALNGMYGMAPYGRVPTEFLDSVTVLKGPNALVAGMSPAGGVGGVVIAKTKRADQQKTQVSASMEDGGFYQSGFDVSRRFGAEKEFGLRVNGAYGQGEHIIEGMDDKHASGAIAADYTTDKLKLNFDAYAVRDDRNGGSPAMVAFGVKDAHGHTYNGVLAAPKGDTNYFKNLEGHTDSEFVGLSGEYAFTPDLNVYAGVGHIDKAYSGHIFGTRLVVGQADGHATSQYYRTGSSESITSANTGIQYKFNTGAVKHAVNVRADYLTKETDQHVAATQEKINSTNLYDPDTTVGMPSAYPVVKPNLDNKYTSYTVSDQISMMDDKLQFIVGARYQDIDTKNLQKKTGYQDDKISPSLGVVVKPFGENLSIYANYVEGLSEGVTVNNVADANNNVTFAPFQTKQYELGAKYQTGSWLNTFALYQIEKPSTMSSDYSDGIAGSGVNQITTDDAETRSRGIEWAFSGEIYQGLSLMGSMAYIDAEYIKAGTKNGVNNQGNTVYGIPDFTATLGLDYAVPYVDGLNVNARANYVSEQYLNETNTLKLPDYTILDLGARYKTQLGGVNTTFLANIDNVTDEKYWEGTFNSGYALVGGPRTYKVGVTIDF</sequence>
<feature type="domain" description="TonB-dependent receptor plug" evidence="19">
    <location>
        <begin position="66"/>
        <end position="165"/>
    </location>
</feature>
<evidence type="ECO:0000256" key="9">
    <source>
        <dbReference type="ARBA" id="ARBA00023065"/>
    </source>
</evidence>
<feature type="short sequence motif" description="TonB C-terminal box" evidence="15">
    <location>
        <begin position="708"/>
        <end position="725"/>
    </location>
</feature>
<dbReference type="InterPro" id="IPR010105">
    <property type="entry name" value="TonB_sidphr_rcpt"/>
</dbReference>
<evidence type="ECO:0000313" key="20">
    <source>
        <dbReference type="EMBL" id="OOV83619.1"/>
    </source>
</evidence>
<evidence type="ECO:0000259" key="19">
    <source>
        <dbReference type="Pfam" id="PF07715"/>
    </source>
</evidence>
<dbReference type="AlphaFoldDB" id="A0A1T1H155"/>
<dbReference type="GO" id="GO:0015344">
    <property type="term" value="F:siderophore uptake transmembrane transporter activity"/>
    <property type="evidence" value="ECO:0007669"/>
    <property type="project" value="TreeGrafter"/>
</dbReference>
<keyword evidence="4 14" id="KW-1134">Transmembrane beta strand</keyword>
<keyword evidence="13 14" id="KW-0998">Cell outer membrane</keyword>
<evidence type="ECO:0000256" key="5">
    <source>
        <dbReference type="ARBA" id="ARBA00022496"/>
    </source>
</evidence>
<keyword evidence="8" id="KW-0408">Iron</keyword>
<evidence type="ECO:0000256" key="3">
    <source>
        <dbReference type="ARBA" id="ARBA00022448"/>
    </source>
</evidence>
<dbReference type="InterPro" id="IPR037066">
    <property type="entry name" value="Plug_dom_sf"/>
</dbReference>
<proteinExistence type="inferred from homology"/>
<dbReference type="NCBIfam" id="TIGR01783">
    <property type="entry name" value="TonB-siderophor"/>
    <property type="match status" value="1"/>
</dbReference>
<keyword evidence="9" id="KW-0406">Ion transport</keyword>
<keyword evidence="5" id="KW-0410">Iron transport</keyword>
<evidence type="ECO:0000313" key="21">
    <source>
        <dbReference type="Proteomes" id="UP000191160"/>
    </source>
</evidence>
<feature type="signal peptide" evidence="17">
    <location>
        <begin position="1"/>
        <end position="28"/>
    </location>
</feature>
<evidence type="ECO:0000256" key="15">
    <source>
        <dbReference type="PROSITE-ProRule" id="PRU10144"/>
    </source>
</evidence>
<feature type="chain" id="PRO_5012256042" evidence="17">
    <location>
        <begin position="29"/>
        <end position="725"/>
    </location>
</feature>
<dbReference type="EMBL" id="MVKX01000004">
    <property type="protein sequence ID" value="OOV83619.1"/>
    <property type="molecule type" value="Genomic_DNA"/>
</dbReference>
<evidence type="ECO:0000256" key="11">
    <source>
        <dbReference type="ARBA" id="ARBA00023136"/>
    </source>
</evidence>
<dbReference type="InterPro" id="IPR012910">
    <property type="entry name" value="Plug_dom"/>
</dbReference>
<evidence type="ECO:0000256" key="13">
    <source>
        <dbReference type="ARBA" id="ARBA00023237"/>
    </source>
</evidence>
<dbReference type="InterPro" id="IPR039426">
    <property type="entry name" value="TonB-dep_rcpt-like"/>
</dbReference>
<dbReference type="PANTHER" id="PTHR32552">
    <property type="entry name" value="FERRICHROME IRON RECEPTOR-RELATED"/>
    <property type="match status" value="1"/>
</dbReference>
<evidence type="ECO:0000256" key="14">
    <source>
        <dbReference type="PROSITE-ProRule" id="PRU01360"/>
    </source>
</evidence>
<keyword evidence="7 17" id="KW-0732">Signal</keyword>
<accession>A0A1T1H155</accession>
<dbReference type="GO" id="GO:0038023">
    <property type="term" value="F:signaling receptor activity"/>
    <property type="evidence" value="ECO:0007669"/>
    <property type="project" value="InterPro"/>
</dbReference>
<dbReference type="InterPro" id="IPR036942">
    <property type="entry name" value="Beta-barrel_TonB_sf"/>
</dbReference>
<dbReference type="SUPFAM" id="SSF56935">
    <property type="entry name" value="Porins"/>
    <property type="match status" value="1"/>
</dbReference>
<comment type="subcellular location">
    <subcellularLocation>
        <location evidence="1 14">Cell outer membrane</location>
        <topology evidence="1 14">Multi-pass membrane protein</topology>
    </subcellularLocation>
</comment>
<evidence type="ECO:0000256" key="12">
    <source>
        <dbReference type="ARBA" id="ARBA00023170"/>
    </source>
</evidence>
<dbReference type="Gene3D" id="2.170.130.10">
    <property type="entry name" value="TonB-dependent receptor, plug domain"/>
    <property type="match status" value="1"/>
</dbReference>
<dbReference type="GO" id="GO:0009279">
    <property type="term" value="C:cell outer membrane"/>
    <property type="evidence" value="ECO:0007669"/>
    <property type="project" value="UniProtKB-SubCell"/>
</dbReference>
<gene>
    <name evidence="20" type="ORF">B1202_08280</name>
</gene>
<keyword evidence="6 14" id="KW-0812">Transmembrane</keyword>
<evidence type="ECO:0000256" key="1">
    <source>
        <dbReference type="ARBA" id="ARBA00004571"/>
    </source>
</evidence>
<dbReference type="Gene3D" id="2.40.170.20">
    <property type="entry name" value="TonB-dependent receptor, beta-barrel domain"/>
    <property type="match status" value="1"/>
</dbReference>
<dbReference type="GO" id="GO:0015891">
    <property type="term" value="P:siderophore transport"/>
    <property type="evidence" value="ECO:0007669"/>
    <property type="project" value="InterPro"/>
</dbReference>
<dbReference type="Proteomes" id="UP000191160">
    <property type="component" value="Unassembled WGS sequence"/>
</dbReference>
<dbReference type="PROSITE" id="PS01156">
    <property type="entry name" value="TONB_DEPENDENT_REC_2"/>
    <property type="match status" value="1"/>
</dbReference>
<dbReference type="InterPro" id="IPR000531">
    <property type="entry name" value="Beta-barrel_TonB"/>
</dbReference>
<keyword evidence="10 16" id="KW-0798">TonB box</keyword>